<evidence type="ECO:0000256" key="3">
    <source>
        <dbReference type="ARBA" id="ARBA00023163"/>
    </source>
</evidence>
<keyword evidence="3" id="KW-0804">Transcription</keyword>
<dbReference type="PROSITE" id="PS01081">
    <property type="entry name" value="HTH_TETR_1"/>
    <property type="match status" value="1"/>
</dbReference>
<dbReference type="Gene3D" id="1.10.357.10">
    <property type="entry name" value="Tetracycline Repressor, domain 2"/>
    <property type="match status" value="1"/>
</dbReference>
<dbReference type="AlphaFoldDB" id="A0A3N1D3H4"/>
<keyword evidence="1" id="KW-0805">Transcription regulation</keyword>
<feature type="domain" description="HTH tetR-type" evidence="5">
    <location>
        <begin position="22"/>
        <end position="82"/>
    </location>
</feature>
<feature type="DNA-binding region" description="H-T-H motif" evidence="4">
    <location>
        <begin position="45"/>
        <end position="64"/>
    </location>
</feature>
<dbReference type="Pfam" id="PF00440">
    <property type="entry name" value="TetR_N"/>
    <property type="match status" value="1"/>
</dbReference>
<organism evidence="6 7">
    <name type="scientific">Actinocorallia herbida</name>
    <dbReference type="NCBI Taxonomy" id="58109"/>
    <lineage>
        <taxon>Bacteria</taxon>
        <taxon>Bacillati</taxon>
        <taxon>Actinomycetota</taxon>
        <taxon>Actinomycetes</taxon>
        <taxon>Streptosporangiales</taxon>
        <taxon>Thermomonosporaceae</taxon>
        <taxon>Actinocorallia</taxon>
    </lineage>
</organism>
<dbReference type="InterPro" id="IPR023772">
    <property type="entry name" value="DNA-bd_HTH_TetR-type_CS"/>
</dbReference>
<evidence type="ECO:0000256" key="1">
    <source>
        <dbReference type="ARBA" id="ARBA00023015"/>
    </source>
</evidence>
<evidence type="ECO:0000256" key="2">
    <source>
        <dbReference type="ARBA" id="ARBA00023125"/>
    </source>
</evidence>
<accession>A0A3N1D3H4</accession>
<dbReference type="PANTHER" id="PTHR30055:SF234">
    <property type="entry name" value="HTH-TYPE TRANSCRIPTIONAL REGULATOR BETI"/>
    <property type="match status" value="1"/>
</dbReference>
<dbReference type="InterPro" id="IPR009057">
    <property type="entry name" value="Homeodomain-like_sf"/>
</dbReference>
<sequence>MSSDETTLGTSFSRPARQERSQQSFNRLLDAAFALVSETGSTAVTLADVVKRAGVSTGVVYSRVKSKDDLLRALLTREMDLMDAEAERTLNSYVSVQANFPGFVVRMVELLVEHLRVTAERTRVAIQIGYADPVAAAIGHASYQRTERLFTARLLERRDDITHEDPELAAARAFVIVYSVVARHLGLHGERVTSPLWEWNELIEDLSTMVMHYLWGNDAGAGALAVHRSREGR</sequence>
<keyword evidence="2 4" id="KW-0238">DNA-binding</keyword>
<dbReference type="EMBL" id="RJKE01000001">
    <property type="protein sequence ID" value="ROO88059.1"/>
    <property type="molecule type" value="Genomic_DNA"/>
</dbReference>
<reference evidence="6 7" key="1">
    <citation type="submission" date="2018-11" db="EMBL/GenBank/DDBJ databases">
        <title>Sequencing the genomes of 1000 actinobacteria strains.</title>
        <authorList>
            <person name="Klenk H.-P."/>
        </authorList>
    </citation>
    <scope>NUCLEOTIDE SEQUENCE [LARGE SCALE GENOMIC DNA]</scope>
    <source>
        <strain evidence="6 7">DSM 44254</strain>
    </source>
</reference>
<dbReference type="InterPro" id="IPR050109">
    <property type="entry name" value="HTH-type_TetR-like_transc_reg"/>
</dbReference>
<name>A0A3N1D3H4_9ACTN</name>
<dbReference type="GO" id="GO:0000976">
    <property type="term" value="F:transcription cis-regulatory region binding"/>
    <property type="evidence" value="ECO:0007669"/>
    <property type="project" value="TreeGrafter"/>
</dbReference>
<comment type="caution">
    <text evidence="6">The sequence shown here is derived from an EMBL/GenBank/DDBJ whole genome shotgun (WGS) entry which is preliminary data.</text>
</comment>
<dbReference type="RefSeq" id="WP_170201616.1">
    <property type="nucleotide sequence ID" value="NZ_RJKE01000001.1"/>
</dbReference>
<evidence type="ECO:0000256" key="4">
    <source>
        <dbReference type="PROSITE-ProRule" id="PRU00335"/>
    </source>
</evidence>
<gene>
    <name evidence="6" type="ORF">EDD29_5713</name>
</gene>
<evidence type="ECO:0000259" key="5">
    <source>
        <dbReference type="PROSITE" id="PS50977"/>
    </source>
</evidence>
<protein>
    <submittedName>
        <fullName evidence="6">TetR family transcriptional regulator</fullName>
    </submittedName>
</protein>
<evidence type="ECO:0000313" key="7">
    <source>
        <dbReference type="Proteomes" id="UP000272400"/>
    </source>
</evidence>
<dbReference type="SUPFAM" id="SSF46689">
    <property type="entry name" value="Homeodomain-like"/>
    <property type="match status" value="1"/>
</dbReference>
<keyword evidence="7" id="KW-1185">Reference proteome</keyword>
<dbReference type="Proteomes" id="UP000272400">
    <property type="component" value="Unassembled WGS sequence"/>
</dbReference>
<dbReference type="PANTHER" id="PTHR30055">
    <property type="entry name" value="HTH-TYPE TRANSCRIPTIONAL REGULATOR RUTR"/>
    <property type="match status" value="1"/>
</dbReference>
<proteinExistence type="predicted"/>
<dbReference type="GO" id="GO:0003700">
    <property type="term" value="F:DNA-binding transcription factor activity"/>
    <property type="evidence" value="ECO:0007669"/>
    <property type="project" value="TreeGrafter"/>
</dbReference>
<dbReference type="PROSITE" id="PS50977">
    <property type="entry name" value="HTH_TETR_2"/>
    <property type="match status" value="1"/>
</dbReference>
<evidence type="ECO:0000313" key="6">
    <source>
        <dbReference type="EMBL" id="ROO88059.1"/>
    </source>
</evidence>
<dbReference type="InterPro" id="IPR001647">
    <property type="entry name" value="HTH_TetR"/>
</dbReference>
<dbReference type="PRINTS" id="PR00455">
    <property type="entry name" value="HTHTETR"/>
</dbReference>